<dbReference type="Proteomes" id="UP000198848">
    <property type="component" value="Unassembled WGS sequence"/>
</dbReference>
<reference evidence="3" key="1">
    <citation type="submission" date="2016-10" db="EMBL/GenBank/DDBJ databases">
        <authorList>
            <person name="Varghese N."/>
            <person name="Submissions S."/>
        </authorList>
    </citation>
    <scope>NUCLEOTIDE SEQUENCE [LARGE SCALE GENOMIC DNA]</scope>
    <source>
        <strain evidence="3">DSM 24767</strain>
    </source>
</reference>
<dbReference type="AlphaFoldDB" id="A0A1H1IC28"/>
<dbReference type="EMBL" id="FNLC01000004">
    <property type="protein sequence ID" value="SDR35231.1"/>
    <property type="molecule type" value="Genomic_DNA"/>
</dbReference>
<proteinExistence type="predicted"/>
<gene>
    <name evidence="2" type="ORF">SAMN04489842_3415</name>
</gene>
<dbReference type="PROSITE" id="PS51257">
    <property type="entry name" value="PROKAR_LIPOPROTEIN"/>
    <property type="match status" value="1"/>
</dbReference>
<feature type="region of interest" description="Disordered" evidence="1">
    <location>
        <begin position="112"/>
        <end position="133"/>
    </location>
</feature>
<protein>
    <submittedName>
        <fullName evidence="2">Uncharacterized protein</fullName>
    </submittedName>
</protein>
<sequence length="444" mass="48629">MTLDRSRRRFLERGVAFGATIGTVALAGCSSLDEDDHPAVDATGAELTSITEIDPPERLEELPVDVSDERVEEGIDRVETLLEPIPGPAGLVEEIPNEAVRNYVDETRKRARDGLEDVEEEPTNYARLSSLGSPRRRAAEAEAAYAAATDGLTPDEVEEQLADLEDELSGTESELTRFGTDDEPQYAVVVYSVVERELDTAGRFVENAYRPMLGASTVEAVGDLASRYERATASLEEAQYLIDRQAEVGERAFDDEFESAASALLTDLEESVERLPLESRDPAEELFDAPVEGTPREWAGESAIRRTRSSYDDVSARLENGRLARALTSLHAAETGRRTIERLRSIVDDGGLERPEDADDVRGAKQDAIDAIRTARGETSAPYLVDRSLGTAISAIRGGDRRLERDADRSSDRAVLYTTAEYAYAAAWARALPGATEWFVDALP</sequence>
<dbReference type="OrthoDB" id="350675at2157"/>
<dbReference type="STRING" id="1095778.SAMN04489842_3415"/>
<accession>A0A1H1IC28</accession>
<evidence type="ECO:0000256" key="1">
    <source>
        <dbReference type="SAM" id="MobiDB-lite"/>
    </source>
</evidence>
<dbReference type="RefSeq" id="WP_090384439.1">
    <property type="nucleotide sequence ID" value="NZ_FNLC01000004.1"/>
</dbReference>
<evidence type="ECO:0000313" key="3">
    <source>
        <dbReference type="Proteomes" id="UP000198848"/>
    </source>
</evidence>
<keyword evidence="3" id="KW-1185">Reference proteome</keyword>
<evidence type="ECO:0000313" key="2">
    <source>
        <dbReference type="EMBL" id="SDR35231.1"/>
    </source>
</evidence>
<organism evidence="2 3">
    <name type="scientific">Natronobacterium texcoconense</name>
    <dbReference type="NCBI Taxonomy" id="1095778"/>
    <lineage>
        <taxon>Archaea</taxon>
        <taxon>Methanobacteriati</taxon>
        <taxon>Methanobacteriota</taxon>
        <taxon>Stenosarchaea group</taxon>
        <taxon>Halobacteria</taxon>
        <taxon>Halobacteriales</taxon>
        <taxon>Natrialbaceae</taxon>
        <taxon>Natronobacterium</taxon>
    </lineage>
</organism>
<dbReference type="InterPro" id="IPR006311">
    <property type="entry name" value="TAT_signal"/>
</dbReference>
<dbReference type="PROSITE" id="PS51318">
    <property type="entry name" value="TAT"/>
    <property type="match status" value="1"/>
</dbReference>
<name>A0A1H1IC28_NATTX</name>